<keyword evidence="2" id="KW-0614">Plasmid</keyword>
<evidence type="ECO:0000313" key="2">
    <source>
        <dbReference type="EMBL" id="API55786.1"/>
    </source>
</evidence>
<organism evidence="2 3">
    <name type="scientific">Rhizobium leguminosarum</name>
    <dbReference type="NCBI Taxonomy" id="384"/>
    <lineage>
        <taxon>Bacteria</taxon>
        <taxon>Pseudomonadati</taxon>
        <taxon>Pseudomonadota</taxon>
        <taxon>Alphaproteobacteria</taxon>
        <taxon>Hyphomicrobiales</taxon>
        <taxon>Rhizobiaceae</taxon>
        <taxon>Rhizobium/Agrobacterium group</taxon>
        <taxon>Rhizobium</taxon>
    </lineage>
</organism>
<dbReference type="AlphaFoldDB" id="A0A1L3ZJG3"/>
<protein>
    <submittedName>
        <fullName evidence="2">Uncharacterized protein</fullName>
    </submittedName>
</protein>
<proteinExistence type="predicted"/>
<name>A0A1L3ZJG3_RHILE</name>
<dbReference type="Proteomes" id="UP000183050">
    <property type="component" value="Plasmid unnamed1"/>
</dbReference>
<accession>A0A1L3ZJG3</accession>
<feature type="region of interest" description="Disordered" evidence="1">
    <location>
        <begin position="1"/>
        <end position="49"/>
    </location>
</feature>
<feature type="region of interest" description="Disordered" evidence="1">
    <location>
        <begin position="79"/>
        <end position="102"/>
    </location>
</feature>
<evidence type="ECO:0000256" key="1">
    <source>
        <dbReference type="SAM" id="MobiDB-lite"/>
    </source>
</evidence>
<evidence type="ECO:0000313" key="3">
    <source>
        <dbReference type="Proteomes" id="UP000183050"/>
    </source>
</evidence>
<sequence length="187" mass="20951">MFGNREPRRLAPPKAKPLLQDADKAVRSRPRKPRHPTQPNLRSEPDVARPLWGETLHGRRLAAYGELARNADLAQLHFGSPPDRTGHFRRGPARRPSPDVQEPPLFVDSHFRVVHLDAVGHKEGLWLDGGGDRLDITSYDLLTDLRLNNNLLIWSLGLSSHDGPIYSASPCRHRRCRCGGIYTLDGG</sequence>
<gene>
    <name evidence="2" type="ORF">BMW22_30510</name>
</gene>
<reference evidence="2 3" key="1">
    <citation type="submission" date="2016-11" db="EMBL/GenBank/DDBJ databases">
        <title>Rhizobium leguminosarum bv. viciae strain Vaf12 isolated from Vavilovia formosa root nodules from Russia, Dagestan.</title>
        <authorList>
            <person name="Kimeklis A."/>
        </authorList>
    </citation>
    <scope>NUCLEOTIDE SEQUENCE [LARGE SCALE GENOMIC DNA]</scope>
    <source>
        <strain evidence="2 3">Vaf-108</strain>
        <plasmid evidence="3">Plasmid unnamed1</plasmid>
    </source>
</reference>
<geneLocation type="plasmid" evidence="2">
    <name>unnamed1</name>
</geneLocation>
<dbReference type="EMBL" id="CP018229">
    <property type="protein sequence ID" value="API55786.1"/>
    <property type="molecule type" value="Genomic_DNA"/>
</dbReference>